<dbReference type="InterPro" id="IPR022749">
    <property type="entry name" value="D12N6_MeTrfase_N"/>
</dbReference>
<evidence type="ECO:0000256" key="7">
    <source>
        <dbReference type="ARBA" id="ARBA00047942"/>
    </source>
</evidence>
<dbReference type="InterPro" id="IPR052916">
    <property type="entry name" value="Type-I_RE_MTase_Subunit"/>
</dbReference>
<dbReference type="GO" id="GO:0008168">
    <property type="term" value="F:methyltransferase activity"/>
    <property type="evidence" value="ECO:0007669"/>
    <property type="project" value="UniProtKB-KW"/>
</dbReference>
<dbReference type="PANTHER" id="PTHR42998:SF1">
    <property type="entry name" value="TYPE I RESTRICTION ENZYME HINDI METHYLASE SUBUNIT"/>
    <property type="match status" value="1"/>
</dbReference>
<evidence type="ECO:0000313" key="13">
    <source>
        <dbReference type="Proteomes" id="UP001209854"/>
    </source>
</evidence>
<reference evidence="12 13" key="1">
    <citation type="submission" date="2022-10" db="EMBL/GenBank/DDBJ databases">
        <title>High-quality genome sequences of two octocoral-associated bacteria, Endozoicomonas euniceicola EF212 and Endozoicomonas gorgoniicola PS125.</title>
        <authorList>
            <person name="Chiou Y.-J."/>
            <person name="Chen Y.-H."/>
        </authorList>
    </citation>
    <scope>NUCLEOTIDE SEQUENCE [LARGE SCALE GENOMIC DNA]</scope>
    <source>
        <strain evidence="12 13">PS125</strain>
    </source>
</reference>
<dbReference type="Gene3D" id="3.40.50.150">
    <property type="entry name" value="Vaccinia Virus protein VP39"/>
    <property type="match status" value="1"/>
</dbReference>
<dbReference type="InterPro" id="IPR003356">
    <property type="entry name" value="DNA_methylase_A-5"/>
</dbReference>
<keyword evidence="13" id="KW-1185">Reference proteome</keyword>
<evidence type="ECO:0000259" key="11">
    <source>
        <dbReference type="Pfam" id="PF12161"/>
    </source>
</evidence>
<keyword evidence="4" id="KW-0808">Transferase</keyword>
<evidence type="ECO:0000256" key="8">
    <source>
        <dbReference type="SAM" id="Coils"/>
    </source>
</evidence>
<dbReference type="GO" id="GO:0032259">
    <property type="term" value="P:methylation"/>
    <property type="evidence" value="ECO:0007669"/>
    <property type="project" value="UniProtKB-KW"/>
</dbReference>
<evidence type="ECO:0000259" key="10">
    <source>
        <dbReference type="Pfam" id="PF02384"/>
    </source>
</evidence>
<evidence type="ECO:0000256" key="2">
    <source>
        <dbReference type="ARBA" id="ARBA00011900"/>
    </source>
</evidence>
<comment type="catalytic activity">
    <reaction evidence="7">
        <text>a 2'-deoxyadenosine in DNA + S-adenosyl-L-methionine = an N(6)-methyl-2'-deoxyadenosine in DNA + S-adenosyl-L-homocysteine + H(+)</text>
        <dbReference type="Rhea" id="RHEA:15197"/>
        <dbReference type="Rhea" id="RHEA-COMP:12418"/>
        <dbReference type="Rhea" id="RHEA-COMP:12419"/>
        <dbReference type="ChEBI" id="CHEBI:15378"/>
        <dbReference type="ChEBI" id="CHEBI:57856"/>
        <dbReference type="ChEBI" id="CHEBI:59789"/>
        <dbReference type="ChEBI" id="CHEBI:90615"/>
        <dbReference type="ChEBI" id="CHEBI:90616"/>
        <dbReference type="EC" id="2.1.1.72"/>
    </reaction>
</comment>
<comment type="similarity">
    <text evidence="1">Belongs to the N(4)/N(6)-methyltransferase family.</text>
</comment>
<sequence>MSQLENIEAIERRLWKSADTLRSNSELASNEYFLPVMGLIFLRHAYSRFLAVQDDIVASLPSRGGKTRKITKQDFSGKSAIYLKEEAQFDHLIALTDSDDRSEAIIQAMESIESEYENLKGQLPKQEYRNIPNDVLKILLNTLNPEELQKASGDIFGRIYEYFLTQFADQGAHDGGEFFTPVSLVQLIVNVLEPDHGKIFDPACGSGGMFVQSAHFMEQHKHNPTELTFYGHEKNRVTTRLAKMNLAVHGLEGNVEGGDSAITYYKDPHSGLFGTVDYVMANPPFNVDEVDATKVKNDPRLPFGLPGENKNKKVPNANYLWVQYFYSYLNNTGKAGFVMSSQASSAGRDEAKVREALVKTGHVDAMVDIRGNFFYTRSVPCQLWFLNKAKPEAHKDKVLMIDARNVYRKVTRKIFDFSPEQQQNLTAIVWLYRGERRRFIELVIHYLNETLVRLTDALLPSQHQRALLWCGVKTRRQLRGLQQAVDTLQSPPELELETLGKALDQLFTDVAGLKQQASLCRPDASDTPLAEVHQREQAYLPFADTCRHLIKDVDHLVKLASGMTAQAITCLREELLLNDAEDNELSAAKKASEKGKSSQPLTASDEQRLKTLKATIDRMSSLRSSLQRNNKVVEQWRKQAVEQLKQVRYFHQQAHWLLSRFPEAELRDVEGLVKLVTQEEIEKADWSLTPGRYVGVAPEAVDEDFDFEAALKDIHIELEGLNEEAVVLAGRIARNFEGLGV</sequence>
<organism evidence="12 13">
    <name type="scientific">Endozoicomonas gorgoniicola</name>
    <dbReference type="NCBI Taxonomy" id="1234144"/>
    <lineage>
        <taxon>Bacteria</taxon>
        <taxon>Pseudomonadati</taxon>
        <taxon>Pseudomonadota</taxon>
        <taxon>Gammaproteobacteria</taxon>
        <taxon>Oceanospirillales</taxon>
        <taxon>Endozoicomonadaceae</taxon>
        <taxon>Endozoicomonas</taxon>
    </lineage>
</organism>
<keyword evidence="3 12" id="KW-0489">Methyltransferase</keyword>
<dbReference type="InterPro" id="IPR029063">
    <property type="entry name" value="SAM-dependent_MTases_sf"/>
</dbReference>
<evidence type="ECO:0000256" key="4">
    <source>
        <dbReference type="ARBA" id="ARBA00022679"/>
    </source>
</evidence>
<evidence type="ECO:0000256" key="9">
    <source>
        <dbReference type="SAM" id="MobiDB-lite"/>
    </source>
</evidence>
<accession>A0ABT3N259</accession>
<evidence type="ECO:0000256" key="1">
    <source>
        <dbReference type="ARBA" id="ARBA00006594"/>
    </source>
</evidence>
<feature type="coiled-coil region" evidence="8">
    <location>
        <begin position="102"/>
        <end position="129"/>
    </location>
</feature>
<feature type="domain" description="DNA methylase adenine-specific" evidence="10">
    <location>
        <begin position="152"/>
        <end position="427"/>
    </location>
</feature>
<protein>
    <recommendedName>
        <fullName evidence="2">site-specific DNA-methyltransferase (adenine-specific)</fullName>
        <ecNumber evidence="2">2.1.1.72</ecNumber>
    </recommendedName>
</protein>
<dbReference type="EC" id="2.1.1.72" evidence="2"/>
<dbReference type="Pfam" id="PF02384">
    <property type="entry name" value="N6_Mtase"/>
    <property type="match status" value="1"/>
</dbReference>
<evidence type="ECO:0000256" key="5">
    <source>
        <dbReference type="ARBA" id="ARBA00022691"/>
    </source>
</evidence>
<keyword evidence="8" id="KW-0175">Coiled coil</keyword>
<comment type="caution">
    <text evidence="12">The sequence shown here is derived from an EMBL/GenBank/DDBJ whole genome shotgun (WGS) entry which is preliminary data.</text>
</comment>
<keyword evidence="6" id="KW-0680">Restriction system</keyword>
<dbReference type="Pfam" id="PF12161">
    <property type="entry name" value="HsdM_N"/>
    <property type="match status" value="1"/>
</dbReference>
<dbReference type="EMBL" id="JAPFCC010000001">
    <property type="protein sequence ID" value="MCW7555696.1"/>
    <property type="molecule type" value="Genomic_DNA"/>
</dbReference>
<keyword evidence="5" id="KW-0949">S-adenosyl-L-methionine</keyword>
<evidence type="ECO:0000256" key="6">
    <source>
        <dbReference type="ARBA" id="ARBA00022747"/>
    </source>
</evidence>
<dbReference type="InterPro" id="IPR038333">
    <property type="entry name" value="T1MK-like_N_sf"/>
</dbReference>
<evidence type="ECO:0000313" key="12">
    <source>
        <dbReference type="EMBL" id="MCW7555696.1"/>
    </source>
</evidence>
<proteinExistence type="inferred from homology"/>
<dbReference type="PRINTS" id="PR00507">
    <property type="entry name" value="N12N6MTFRASE"/>
</dbReference>
<dbReference type="RefSeq" id="WP_262565450.1">
    <property type="nucleotide sequence ID" value="NZ_JAPFCC010000001.1"/>
</dbReference>
<name>A0ABT3N259_9GAMM</name>
<dbReference type="SUPFAM" id="SSF53335">
    <property type="entry name" value="S-adenosyl-L-methionine-dependent methyltransferases"/>
    <property type="match status" value="1"/>
</dbReference>
<gene>
    <name evidence="12" type="ORF">NX722_24320</name>
</gene>
<dbReference type="PANTHER" id="PTHR42998">
    <property type="entry name" value="TYPE I RESTRICTION ENZYME HINDVIIP M PROTEIN-RELATED"/>
    <property type="match status" value="1"/>
</dbReference>
<evidence type="ECO:0000256" key="3">
    <source>
        <dbReference type="ARBA" id="ARBA00022603"/>
    </source>
</evidence>
<feature type="region of interest" description="Disordered" evidence="9">
    <location>
        <begin position="587"/>
        <end position="607"/>
    </location>
</feature>
<feature type="domain" description="N6 adenine-specific DNA methyltransferase N-terminal" evidence="11">
    <location>
        <begin position="10"/>
        <end position="141"/>
    </location>
</feature>
<dbReference type="Proteomes" id="UP001209854">
    <property type="component" value="Unassembled WGS sequence"/>
</dbReference>
<dbReference type="Gene3D" id="1.20.1260.30">
    <property type="match status" value="1"/>
</dbReference>